<dbReference type="Proteomes" id="UP001320706">
    <property type="component" value="Unassembled WGS sequence"/>
</dbReference>
<sequence>MSPGIGPVVATAGGSRAFVEQLGADSIVDYRSETVVEDLRAALGGRKVYHVFDASNSVASVKYLTAVLEKGGSYTATTGLVGAQKEILEEAGVWHEQIWVGSVHDEKPAGGILFGAVMSKIFEMALSEGKLSGHPYELIPNGLAGVGEALVRLRDRKGGNAKFVYRISETPGL</sequence>
<evidence type="ECO:0000313" key="1">
    <source>
        <dbReference type="EMBL" id="KAK8209055.1"/>
    </source>
</evidence>
<reference evidence="1" key="1">
    <citation type="submission" date="2024-02" db="EMBL/GenBank/DDBJ databases">
        <title>Metagenome Assembled Genome of Zalaria obscura JY119.</title>
        <authorList>
            <person name="Vighnesh L."/>
            <person name="Jagadeeshwari U."/>
            <person name="Venkata Ramana C."/>
            <person name="Sasikala C."/>
        </authorList>
    </citation>
    <scope>NUCLEOTIDE SEQUENCE</scope>
    <source>
        <strain evidence="1">JY119</strain>
    </source>
</reference>
<protein>
    <submittedName>
        <fullName evidence="1">Uncharacterized protein</fullName>
    </submittedName>
</protein>
<evidence type="ECO:0000313" key="2">
    <source>
        <dbReference type="Proteomes" id="UP001320706"/>
    </source>
</evidence>
<gene>
    <name evidence="1" type="ORF">M8818_003748</name>
</gene>
<name>A0ACC3SGD3_9PEZI</name>
<organism evidence="1 2">
    <name type="scientific">Zalaria obscura</name>
    <dbReference type="NCBI Taxonomy" id="2024903"/>
    <lineage>
        <taxon>Eukaryota</taxon>
        <taxon>Fungi</taxon>
        <taxon>Dikarya</taxon>
        <taxon>Ascomycota</taxon>
        <taxon>Pezizomycotina</taxon>
        <taxon>Dothideomycetes</taxon>
        <taxon>Dothideomycetidae</taxon>
        <taxon>Dothideales</taxon>
        <taxon>Zalariaceae</taxon>
        <taxon>Zalaria</taxon>
    </lineage>
</organism>
<comment type="caution">
    <text evidence="1">The sequence shown here is derived from an EMBL/GenBank/DDBJ whole genome shotgun (WGS) entry which is preliminary data.</text>
</comment>
<dbReference type="EMBL" id="JAMKPW020000017">
    <property type="protein sequence ID" value="KAK8209055.1"/>
    <property type="molecule type" value="Genomic_DNA"/>
</dbReference>
<keyword evidence="2" id="KW-1185">Reference proteome</keyword>
<proteinExistence type="predicted"/>
<accession>A0ACC3SGD3</accession>